<dbReference type="SMART" id="SM00304">
    <property type="entry name" value="HAMP"/>
    <property type="match status" value="1"/>
</dbReference>
<sequence>MNWSGSLKVRTLIVLTALLVTGVVSVTGYVYSNAKEQIMDNLKHGAQQALSIHAERLSTWVKTRMAEVEVVANTDIVRSMDYEKAMPYLIREMKRFGGTYNSFGLCDTRGNLTLHNGVVINISSESSFPDIMATGKSVVSNPFPDKQNNRDMIISMETGIKNNNGQVVGLVSGACLVNTVFEQNTDFHIGKTDKVFIIDKEGLVLYHPDGGALESNIFKDRFGDYQKAVRDLLNDTVPFSTISVENQAKILFASPVSGTSWYMVLEVPLTEYTSGLNTLLVKVTAITTIAVLLMMIITMLLLKGLFQRIHVLERATANTAKGDLRIQLAEQEDELGKVNASFNQMVNGLRSLVEEMSHASKSVSETSTSYRRLTEQVVQTGNSVTTTMSELSEGTQTTAREIEQITMAIEGMNQTVSRLVEIGQMVEQVVEDARIRVKDGAASVVHTMNRMDDIGINVQKSSSVVNELGQKSESIATVISAISSIASQTNLLALNAAIEAARAGDAGRGFAVVADEVRKLAEQSANAAAEISEQIQSIQAQISLAVSTMQQSGKSMIEGTTAMHSIKGIFDGIALGVENISKASHDVVVVANEIAGGKKRIVDAVVNTSALSQQVAAASEHAVTLIANQKGSLNELQWAASQMEELSGELNEKIHQFQL</sequence>
<feature type="domain" description="HAMP" evidence="12">
    <location>
        <begin position="303"/>
        <end position="354"/>
    </location>
</feature>
<dbReference type="Gene3D" id="1.10.287.950">
    <property type="entry name" value="Methyl-accepting chemotaxis protein"/>
    <property type="match status" value="1"/>
</dbReference>
<keyword evidence="7 9" id="KW-0807">Transducer</keyword>
<dbReference type="InterPro" id="IPR033479">
    <property type="entry name" value="dCache_1"/>
</dbReference>
<keyword evidence="3" id="KW-0145">Chemotaxis</keyword>
<evidence type="ECO:0000256" key="2">
    <source>
        <dbReference type="ARBA" id="ARBA00022475"/>
    </source>
</evidence>
<accession>A0A6I3SNC6</accession>
<keyword evidence="6 10" id="KW-0472">Membrane</keyword>
<evidence type="ECO:0000259" key="12">
    <source>
        <dbReference type="PROSITE" id="PS50885"/>
    </source>
</evidence>
<evidence type="ECO:0000313" key="13">
    <source>
        <dbReference type="EMBL" id="MTV50215.1"/>
    </source>
</evidence>
<evidence type="ECO:0000256" key="4">
    <source>
        <dbReference type="ARBA" id="ARBA00022692"/>
    </source>
</evidence>
<dbReference type="InterPro" id="IPR004089">
    <property type="entry name" value="MCPsignal_dom"/>
</dbReference>
<dbReference type="Pfam" id="PF00672">
    <property type="entry name" value="HAMP"/>
    <property type="match status" value="1"/>
</dbReference>
<gene>
    <name evidence="13" type="ORF">GJ688_14655</name>
</gene>
<dbReference type="OrthoDB" id="9814363at2"/>
<keyword evidence="14" id="KW-1185">Reference proteome</keyword>
<dbReference type="PROSITE" id="PS50111">
    <property type="entry name" value="CHEMOTAXIS_TRANSDUC_2"/>
    <property type="match status" value="1"/>
</dbReference>
<protein>
    <submittedName>
        <fullName evidence="13">HAMP domain-containing protein</fullName>
    </submittedName>
</protein>
<dbReference type="PANTHER" id="PTHR32089:SF112">
    <property type="entry name" value="LYSOZYME-LIKE PROTEIN-RELATED"/>
    <property type="match status" value="1"/>
</dbReference>
<evidence type="ECO:0000256" key="6">
    <source>
        <dbReference type="ARBA" id="ARBA00023136"/>
    </source>
</evidence>
<name>A0A6I3SNC6_HELMO</name>
<dbReference type="AlphaFoldDB" id="A0A6I3SNC6"/>
<evidence type="ECO:0000256" key="5">
    <source>
        <dbReference type="ARBA" id="ARBA00022989"/>
    </source>
</evidence>
<evidence type="ECO:0000259" key="11">
    <source>
        <dbReference type="PROSITE" id="PS50111"/>
    </source>
</evidence>
<dbReference type="Pfam" id="PF02743">
    <property type="entry name" value="dCache_1"/>
    <property type="match status" value="1"/>
</dbReference>
<dbReference type="GO" id="GO:0005886">
    <property type="term" value="C:plasma membrane"/>
    <property type="evidence" value="ECO:0007669"/>
    <property type="project" value="UniProtKB-SubCell"/>
</dbReference>
<evidence type="ECO:0000256" key="3">
    <source>
        <dbReference type="ARBA" id="ARBA00022500"/>
    </source>
</evidence>
<dbReference type="CDD" id="cd11386">
    <property type="entry name" value="MCP_signal"/>
    <property type="match status" value="1"/>
</dbReference>
<dbReference type="CDD" id="cd18773">
    <property type="entry name" value="PDC1_HK_sensor"/>
    <property type="match status" value="1"/>
</dbReference>
<dbReference type="Pfam" id="PF00015">
    <property type="entry name" value="MCPsignal"/>
    <property type="match status" value="1"/>
</dbReference>
<dbReference type="GO" id="GO:0007165">
    <property type="term" value="P:signal transduction"/>
    <property type="evidence" value="ECO:0007669"/>
    <property type="project" value="UniProtKB-KW"/>
</dbReference>
<evidence type="ECO:0000256" key="9">
    <source>
        <dbReference type="PROSITE-ProRule" id="PRU00284"/>
    </source>
</evidence>
<evidence type="ECO:0000256" key="7">
    <source>
        <dbReference type="ARBA" id="ARBA00023224"/>
    </source>
</evidence>
<dbReference type="PROSITE" id="PS50885">
    <property type="entry name" value="HAMP"/>
    <property type="match status" value="1"/>
</dbReference>
<dbReference type="GO" id="GO:0006935">
    <property type="term" value="P:chemotaxis"/>
    <property type="evidence" value="ECO:0007669"/>
    <property type="project" value="UniProtKB-KW"/>
</dbReference>
<dbReference type="CDD" id="cd06225">
    <property type="entry name" value="HAMP"/>
    <property type="match status" value="1"/>
</dbReference>
<comment type="subcellular location">
    <subcellularLocation>
        <location evidence="1">Cell membrane</location>
        <topology evidence="1">Multi-pass membrane protein</topology>
    </subcellularLocation>
</comment>
<feature type="domain" description="Methyl-accepting transducer" evidence="11">
    <location>
        <begin position="373"/>
        <end position="623"/>
    </location>
</feature>
<evidence type="ECO:0000256" key="1">
    <source>
        <dbReference type="ARBA" id="ARBA00004651"/>
    </source>
</evidence>
<dbReference type="SMART" id="SM00283">
    <property type="entry name" value="MA"/>
    <property type="match status" value="1"/>
</dbReference>
<comment type="similarity">
    <text evidence="8">Belongs to the methyl-accepting chemotaxis (MCP) protein family.</text>
</comment>
<proteinExistence type="inferred from homology"/>
<keyword evidence="2" id="KW-1003">Cell membrane</keyword>
<comment type="caution">
    <text evidence="13">The sequence shown here is derived from an EMBL/GenBank/DDBJ whole genome shotgun (WGS) entry which is preliminary data.</text>
</comment>
<keyword evidence="4 10" id="KW-0812">Transmembrane</keyword>
<dbReference type="Proteomes" id="UP000430670">
    <property type="component" value="Unassembled WGS sequence"/>
</dbReference>
<dbReference type="SUPFAM" id="SSF58104">
    <property type="entry name" value="Methyl-accepting chemotaxis protein (MCP) signaling domain"/>
    <property type="match status" value="1"/>
</dbReference>
<dbReference type="RefSeq" id="WP_155477302.1">
    <property type="nucleotide sequence ID" value="NZ_WNKU01000020.1"/>
</dbReference>
<feature type="transmembrane region" description="Helical" evidence="10">
    <location>
        <begin position="279"/>
        <end position="302"/>
    </location>
</feature>
<evidence type="ECO:0000313" key="14">
    <source>
        <dbReference type="Proteomes" id="UP000430670"/>
    </source>
</evidence>
<dbReference type="Gene3D" id="6.10.340.10">
    <property type="match status" value="1"/>
</dbReference>
<reference evidence="13 14" key="1">
    <citation type="submission" date="2019-11" db="EMBL/GenBank/DDBJ databases">
        <title>Whole-genome sequence of a the green, strictly anaerobic photosynthetic bacterium Heliobacillus mobilis DSM 6151.</title>
        <authorList>
            <person name="Kyndt J.A."/>
            <person name="Meyer T.E."/>
        </authorList>
    </citation>
    <scope>NUCLEOTIDE SEQUENCE [LARGE SCALE GENOMIC DNA]</scope>
    <source>
        <strain evidence="13 14">DSM 6151</strain>
    </source>
</reference>
<dbReference type="PANTHER" id="PTHR32089">
    <property type="entry name" value="METHYL-ACCEPTING CHEMOTAXIS PROTEIN MCPB"/>
    <property type="match status" value="1"/>
</dbReference>
<keyword evidence="5 10" id="KW-1133">Transmembrane helix</keyword>
<organism evidence="13 14">
    <name type="scientific">Heliobacterium mobile</name>
    <name type="common">Heliobacillus mobilis</name>
    <dbReference type="NCBI Taxonomy" id="28064"/>
    <lineage>
        <taxon>Bacteria</taxon>
        <taxon>Bacillati</taxon>
        <taxon>Bacillota</taxon>
        <taxon>Clostridia</taxon>
        <taxon>Eubacteriales</taxon>
        <taxon>Heliobacteriaceae</taxon>
        <taxon>Heliobacterium</taxon>
    </lineage>
</organism>
<evidence type="ECO:0000256" key="10">
    <source>
        <dbReference type="SAM" id="Phobius"/>
    </source>
</evidence>
<evidence type="ECO:0000256" key="8">
    <source>
        <dbReference type="ARBA" id="ARBA00029447"/>
    </source>
</evidence>
<dbReference type="CDD" id="cd12912">
    <property type="entry name" value="PDC2_MCP_like"/>
    <property type="match status" value="1"/>
</dbReference>
<dbReference type="Gene3D" id="3.30.450.20">
    <property type="entry name" value="PAS domain"/>
    <property type="match status" value="1"/>
</dbReference>
<dbReference type="InterPro" id="IPR003660">
    <property type="entry name" value="HAMP_dom"/>
</dbReference>
<dbReference type="EMBL" id="WNKU01000020">
    <property type="protein sequence ID" value="MTV50215.1"/>
    <property type="molecule type" value="Genomic_DNA"/>
</dbReference>
<feature type="transmembrane region" description="Helical" evidence="10">
    <location>
        <begin position="12"/>
        <end position="31"/>
    </location>
</feature>